<keyword evidence="2" id="KW-0808">Transferase</keyword>
<sequence>MLRFVETSINDIELELEIINSNMFFNVISKDKDKLTHEDLLTEITDSIQVGAERYLIKDKDKSVGVIEFLMKNPNDGFPWLGLLIVKKEFQNKGYGSKSLNEFYKIMSERKIKAFRIGVLLENEPAHFFWRKHGFIEVTTTMIDNKEIMIYEKRI</sequence>
<evidence type="ECO:0000313" key="2">
    <source>
        <dbReference type="EMBL" id="RKP57983.1"/>
    </source>
</evidence>
<dbReference type="Pfam" id="PF00583">
    <property type="entry name" value="Acetyltransf_1"/>
    <property type="match status" value="1"/>
</dbReference>
<feature type="domain" description="N-acetyltransferase" evidence="1">
    <location>
        <begin position="2"/>
        <end position="155"/>
    </location>
</feature>
<dbReference type="RefSeq" id="WP_120973656.1">
    <property type="nucleotide sequence ID" value="NZ_RBZM01000001.1"/>
</dbReference>
<organism evidence="2 3">
    <name type="scientific">Cohnella endophytica</name>
    <dbReference type="NCBI Taxonomy" id="2419778"/>
    <lineage>
        <taxon>Bacteria</taxon>
        <taxon>Bacillati</taxon>
        <taxon>Bacillota</taxon>
        <taxon>Bacilli</taxon>
        <taxon>Bacillales</taxon>
        <taxon>Paenibacillaceae</taxon>
        <taxon>Cohnella</taxon>
    </lineage>
</organism>
<accession>A0A494Y7D1</accession>
<dbReference type="InterPro" id="IPR000182">
    <property type="entry name" value="GNAT_dom"/>
</dbReference>
<dbReference type="Proteomes" id="UP000282076">
    <property type="component" value="Unassembled WGS sequence"/>
</dbReference>
<dbReference type="GO" id="GO:0016747">
    <property type="term" value="F:acyltransferase activity, transferring groups other than amino-acyl groups"/>
    <property type="evidence" value="ECO:0007669"/>
    <property type="project" value="InterPro"/>
</dbReference>
<dbReference type="Gene3D" id="3.40.630.30">
    <property type="match status" value="1"/>
</dbReference>
<proteinExistence type="predicted"/>
<name>A0A494Y7D1_9BACL</name>
<reference evidence="2 3" key="1">
    <citation type="submission" date="2018-10" db="EMBL/GenBank/DDBJ databases">
        <title>Cohnella sp. M2MS4P-1, whole genome shotgun sequence.</title>
        <authorList>
            <person name="Tuo L."/>
        </authorList>
    </citation>
    <scope>NUCLEOTIDE SEQUENCE [LARGE SCALE GENOMIC DNA]</scope>
    <source>
        <strain evidence="2 3">M2MS4P-1</strain>
    </source>
</reference>
<dbReference type="CDD" id="cd04301">
    <property type="entry name" value="NAT_SF"/>
    <property type="match status" value="1"/>
</dbReference>
<dbReference type="PROSITE" id="PS51186">
    <property type="entry name" value="GNAT"/>
    <property type="match status" value="1"/>
</dbReference>
<dbReference type="OrthoDB" id="9782266at2"/>
<evidence type="ECO:0000313" key="3">
    <source>
        <dbReference type="Proteomes" id="UP000282076"/>
    </source>
</evidence>
<gene>
    <name evidence="2" type="ORF">D7Z26_00250</name>
</gene>
<keyword evidence="3" id="KW-1185">Reference proteome</keyword>
<comment type="caution">
    <text evidence="2">The sequence shown here is derived from an EMBL/GenBank/DDBJ whole genome shotgun (WGS) entry which is preliminary data.</text>
</comment>
<dbReference type="EMBL" id="RBZM01000001">
    <property type="protein sequence ID" value="RKP57983.1"/>
    <property type="molecule type" value="Genomic_DNA"/>
</dbReference>
<evidence type="ECO:0000259" key="1">
    <source>
        <dbReference type="PROSITE" id="PS51186"/>
    </source>
</evidence>
<protein>
    <submittedName>
        <fullName evidence="2">GNAT family N-acetyltransferase</fullName>
    </submittedName>
</protein>
<dbReference type="InterPro" id="IPR016181">
    <property type="entry name" value="Acyl_CoA_acyltransferase"/>
</dbReference>
<dbReference type="AlphaFoldDB" id="A0A494Y7D1"/>
<dbReference type="SUPFAM" id="SSF55729">
    <property type="entry name" value="Acyl-CoA N-acyltransferases (Nat)"/>
    <property type="match status" value="1"/>
</dbReference>